<comment type="caution">
    <text evidence="1">The sequence shown here is derived from an EMBL/GenBank/DDBJ whole genome shotgun (WGS) entry which is preliminary data.</text>
</comment>
<gene>
    <name evidence="1" type="ORF">CSKR_106934</name>
</gene>
<dbReference type="OrthoDB" id="6288248at2759"/>
<sequence>MLKLQKDTWRHKLLKTIHKEPVKTSDFLSTVPAPVSAQNIWIPQKNTAERELKKTDMQQRIRDEQERKQREWLRANSLQHMRENELKNFQEAERSYFTEKRSKEQCEKAYKDWLQKKARERRKHAKGSQEMSHFVRTIRHRVYSERTLSKVVPVARDNDTQKIDND</sequence>
<dbReference type="EMBL" id="NIRI02000056">
    <property type="protein sequence ID" value="KAG5445560.1"/>
    <property type="molecule type" value="Genomic_DNA"/>
</dbReference>
<protein>
    <recommendedName>
        <fullName evidence="3">Coiled-coil domain-containing protein 181</fullName>
    </recommendedName>
</protein>
<name>A0A8T1M8V9_CLOSI</name>
<organism evidence="1 2">
    <name type="scientific">Clonorchis sinensis</name>
    <name type="common">Chinese liver fluke</name>
    <dbReference type="NCBI Taxonomy" id="79923"/>
    <lineage>
        <taxon>Eukaryota</taxon>
        <taxon>Metazoa</taxon>
        <taxon>Spiralia</taxon>
        <taxon>Lophotrochozoa</taxon>
        <taxon>Platyhelminthes</taxon>
        <taxon>Trematoda</taxon>
        <taxon>Digenea</taxon>
        <taxon>Opisthorchiida</taxon>
        <taxon>Opisthorchiata</taxon>
        <taxon>Opisthorchiidae</taxon>
        <taxon>Clonorchis</taxon>
    </lineage>
</organism>
<reference evidence="1 2" key="2">
    <citation type="journal article" date="2021" name="Genomics">
        <title>High-quality reference genome for Clonorchis sinensis.</title>
        <authorList>
            <person name="Young N.D."/>
            <person name="Stroehlein A.J."/>
            <person name="Kinkar L."/>
            <person name="Wang T."/>
            <person name="Sohn W.M."/>
            <person name="Chang B.C.H."/>
            <person name="Kaur P."/>
            <person name="Weisz D."/>
            <person name="Dudchenko O."/>
            <person name="Aiden E.L."/>
            <person name="Korhonen P.K."/>
            <person name="Gasser R.B."/>
        </authorList>
    </citation>
    <scope>NUCLEOTIDE SEQUENCE [LARGE SCALE GENOMIC DNA]</scope>
    <source>
        <strain evidence="1">Cs-k2</strain>
    </source>
</reference>
<evidence type="ECO:0008006" key="3">
    <source>
        <dbReference type="Google" id="ProtNLM"/>
    </source>
</evidence>
<keyword evidence="2" id="KW-1185">Reference proteome</keyword>
<dbReference type="AlphaFoldDB" id="A0A8T1M8V9"/>
<evidence type="ECO:0000313" key="1">
    <source>
        <dbReference type="EMBL" id="KAG5445560.1"/>
    </source>
</evidence>
<evidence type="ECO:0000313" key="2">
    <source>
        <dbReference type="Proteomes" id="UP000286415"/>
    </source>
</evidence>
<reference evidence="1 2" key="1">
    <citation type="journal article" date="2018" name="Biotechnol. Adv.">
        <title>Improved genomic resources and new bioinformatic workflow for the carcinogenic parasite Clonorchis sinensis: Biotechnological implications.</title>
        <authorList>
            <person name="Wang D."/>
            <person name="Korhonen P.K."/>
            <person name="Gasser R.B."/>
            <person name="Young N.D."/>
        </authorList>
    </citation>
    <scope>NUCLEOTIDE SEQUENCE [LARGE SCALE GENOMIC DNA]</scope>
    <source>
        <strain evidence="1">Cs-k2</strain>
    </source>
</reference>
<dbReference type="Proteomes" id="UP000286415">
    <property type="component" value="Unassembled WGS sequence"/>
</dbReference>
<accession>A0A8T1M8V9</accession>
<proteinExistence type="predicted"/>